<dbReference type="InterPro" id="IPR057326">
    <property type="entry name" value="KR_dom"/>
</dbReference>
<dbReference type="GO" id="GO:0044550">
    <property type="term" value="P:secondary metabolite biosynthetic process"/>
    <property type="evidence" value="ECO:0007669"/>
    <property type="project" value="TreeGrafter"/>
</dbReference>
<proteinExistence type="predicted"/>
<dbReference type="InterPro" id="IPR014043">
    <property type="entry name" value="Acyl_transferase_dom"/>
</dbReference>
<dbReference type="Gene3D" id="3.40.366.10">
    <property type="entry name" value="Malonyl-Coenzyme A Acyl Carrier Protein, domain 2"/>
    <property type="match status" value="1"/>
</dbReference>
<dbReference type="Gene3D" id="3.90.180.10">
    <property type="entry name" value="Medium-chain alcohol dehydrogenases, catalytic domain"/>
    <property type="match status" value="1"/>
</dbReference>
<evidence type="ECO:0000256" key="2">
    <source>
        <dbReference type="ARBA" id="ARBA00022679"/>
    </source>
</evidence>
<dbReference type="Pfam" id="PF00698">
    <property type="entry name" value="Acyl_transf_1"/>
    <property type="match status" value="1"/>
</dbReference>
<dbReference type="SMART" id="SM00822">
    <property type="entry name" value="PKS_KR"/>
    <property type="match status" value="1"/>
</dbReference>
<protein>
    <recommendedName>
        <fullName evidence="5">PKS/mFAS DH domain-containing protein</fullName>
    </recommendedName>
</protein>
<organism evidence="6 7">
    <name type="scientific">Aspergillus felis</name>
    <dbReference type="NCBI Taxonomy" id="1287682"/>
    <lineage>
        <taxon>Eukaryota</taxon>
        <taxon>Fungi</taxon>
        <taxon>Dikarya</taxon>
        <taxon>Ascomycota</taxon>
        <taxon>Pezizomycotina</taxon>
        <taxon>Eurotiomycetes</taxon>
        <taxon>Eurotiomycetidae</taxon>
        <taxon>Eurotiales</taxon>
        <taxon>Aspergillaceae</taxon>
        <taxon>Aspergillus</taxon>
        <taxon>Aspergillus subgen. Fumigati</taxon>
    </lineage>
</organism>
<dbReference type="GO" id="GO:0008168">
    <property type="term" value="F:methyltransferase activity"/>
    <property type="evidence" value="ECO:0007669"/>
    <property type="project" value="UniProtKB-KW"/>
</dbReference>
<dbReference type="InterPro" id="IPR029063">
    <property type="entry name" value="SAM-dependent_MTases_sf"/>
</dbReference>
<dbReference type="SUPFAM" id="SSF52151">
    <property type="entry name" value="FabD/lysophospholipase-like"/>
    <property type="match status" value="1"/>
</dbReference>
<dbReference type="InterPro" id="IPR049552">
    <property type="entry name" value="PKS_DH_N"/>
</dbReference>
<dbReference type="CDD" id="cd05195">
    <property type="entry name" value="enoyl_red"/>
    <property type="match status" value="1"/>
</dbReference>
<dbReference type="Pfam" id="PF21089">
    <property type="entry name" value="PKS_DH_N"/>
    <property type="match status" value="1"/>
</dbReference>
<evidence type="ECO:0000259" key="5">
    <source>
        <dbReference type="PROSITE" id="PS52019"/>
    </source>
</evidence>
<dbReference type="InterPro" id="IPR042104">
    <property type="entry name" value="PKS_dehydratase_sf"/>
</dbReference>
<evidence type="ECO:0000256" key="1">
    <source>
        <dbReference type="ARBA" id="ARBA00022603"/>
    </source>
</evidence>
<dbReference type="SMART" id="SM00827">
    <property type="entry name" value="PKS_AT"/>
    <property type="match status" value="1"/>
</dbReference>
<dbReference type="InterPro" id="IPR056501">
    <property type="entry name" value="NAD-bd_HRPKS_sdrA"/>
</dbReference>
<dbReference type="InterPro" id="IPR050091">
    <property type="entry name" value="PKS_NRPS_Biosynth_Enz"/>
</dbReference>
<reference evidence="6" key="1">
    <citation type="submission" date="2020-06" db="EMBL/GenBank/DDBJ databases">
        <title>Draft genome sequences of strains closely related to Aspergillus parafelis and Aspergillus hiratsukae.</title>
        <authorList>
            <person name="Dos Santos R.A.C."/>
            <person name="Rivero-Menendez O."/>
            <person name="Steenwyk J.L."/>
            <person name="Mead M.E."/>
            <person name="Goldman G.H."/>
            <person name="Alastruey-Izquierdo A."/>
            <person name="Rokas A."/>
        </authorList>
    </citation>
    <scope>NUCLEOTIDE SEQUENCE</scope>
    <source>
        <strain evidence="6">CNM-CM7691</strain>
    </source>
</reference>
<comment type="caution">
    <text evidence="6">The sequence shown here is derived from an EMBL/GenBank/DDBJ whole genome shotgun (WGS) entry which is preliminary data.</text>
</comment>
<dbReference type="SUPFAM" id="SSF53335">
    <property type="entry name" value="S-adenosyl-L-methionine-dependent methyltransferases"/>
    <property type="match status" value="1"/>
</dbReference>
<sequence length="1684" mass="188885">MILSYYRGQVTKFQSLPGAMAAVGIALRAPTLSGSPEALDRVLQQISREHPGSFCRRPYVPIAYHSHHMEKIGLAYEKLIKGHLVRNASMGVPMYSTITCDVIASPAELDADYWRRTLDSQVCFYPAVKSLVSQTTENRVFVEIGPHSTQSTPLRDIFRNCDGSSRLDYIPTLVRNRDQVSSLLATAGELYIRHIPVDLLEVNGGRGKVLTDLPRYPWGHDRRYWHETRMAREWRDRKFGHHPLLGVRTLESSDQEPAWRNRLELKRIRWLLDHQVGNDILFPCVGYIAMAGETMRQIHGQECYSIKNLSVVLPLTMREDEPTEILTSLRPVKLTDSLDSQWLDFTISAYDNQRWRKHCSGQVMAGKEEGMATSTDDVHPFVRHIEPQLWYNVMDKRGLAFGPEFRRLRNITANPMRHEAVATARLDRTVKDEHSMHPLIIDQGLQLLGFAPIGEETTFKASLPTTPSDQLSAALGGNVIGISNGEVALVMRGAKFLPLDHSPELKDLNIPLCSRLEWKPDIDLLSPKAFLAKSIPRTSAMTLVLKLTLLGIMHLMEQVGSYTETLEVSMQYESLVNKNFNRLLEILQSVFPEVRGWNMGTASIRTKILRDVKKAIASPRPEFRPIRSFLMSGLDVIENRTPIMDFFIGDAGFKSAYELIANCVDLGYAFSLLGHLDPAQRILEIKSSTCGATAGILSSLYSAEGIRLFKNYTLVAMSSELLVEHSDRFKDMDGVECAVLDLASSPIDQGFEAASYDLIIIPSDLPANADPNTSLHNLRSLLVPGGRLLIREVRPDVPFVDYAMEGYAVEFFTLEDLPQDTEDVVCLLDKEEAFLQNISKERYDALLRYISQRRRTLWVTKASQMTCEDPSYGLILGLARTIRYEESIQFATVEVEEFNFTAAGLLVKVYEKFRQQCTQGVSHPECEFAIHKDVVHVGRFHWLAHRDIRPVLDTDDAPRILEVGKLDGRDPVIWRQKSLPRLGEDDVTVDVHFVGLNFRDVMVSSGFIGNEHGMGLEASGIVRQAGHELHIFNLVTDDISLEDAATVPIGYATAIYSLLTVGQLENGQYGQTVLIHSACGAVGQAAIRICQMMNAKIFATVGNEQKVQYLIDNFGIPRRNIFASRNASFVSGVMQETEGKCVDIVLNSLSGALLHESWKCVAKFGKMIEIGKRDFMGHGRLNMETFAANRTFIGVDLLQLLLESPERFQRLRQSFYRLNRGGHLKPIHPIKVFDESNAHQALAYMQRGTHIGKILVKIAGGDDADSIAMIKPSPRFAPNAAYLLVGGLGGIGRAVSNWMVENGAKTLVILSRSGAKSPSDQAFLEELRFQGCNVVVVGGDVSDINDVRSAIAKSPKPISGVIHLDPQTYMHCESSAGGPDRMPWEGTREDTRVRESEERDCVHQSFDKQIHLPWKEVKAQLQEAITLFSAIRSIAQPVIRSSDDRPRQTPFVELLPTAHVEGQVQTEGPSHSNRVIMKTQVHPHTTASSASEPQPARSTTEGHIFVCSFSHYGCTSTFASKNEWKRHIASKHLQLGFFRCDVGNCGHRPDYENSSTSTHNHHDQPNDFNRKDLFTQHQRRIHAPGPDATEQEQQDFEASLKYVCARCWHEQRKPPQQNSCGFCGQKFCGPDSWKDQMDHVGRHFKGDKTSLEEAEDIALRDWAVKEGVIRRVGEGRWVLTALCS</sequence>
<accession>A0A8H6R6E5</accession>
<dbReference type="Pfam" id="PF13602">
    <property type="entry name" value="ADH_zinc_N_2"/>
    <property type="match status" value="1"/>
</dbReference>
<feature type="active site" description="Proton acceptor; for dehydratase activity" evidence="4">
    <location>
        <position position="274"/>
    </location>
</feature>
<dbReference type="Gene3D" id="3.40.50.720">
    <property type="entry name" value="NAD(P)-binding Rossmann-like Domain"/>
    <property type="match status" value="1"/>
</dbReference>
<evidence type="ECO:0000313" key="6">
    <source>
        <dbReference type="EMBL" id="KAF7184697.1"/>
    </source>
</evidence>
<dbReference type="SUPFAM" id="SSF51735">
    <property type="entry name" value="NAD(P)-binding Rossmann-fold domains"/>
    <property type="match status" value="2"/>
</dbReference>
<dbReference type="GO" id="GO:0016491">
    <property type="term" value="F:oxidoreductase activity"/>
    <property type="evidence" value="ECO:0007669"/>
    <property type="project" value="InterPro"/>
</dbReference>
<dbReference type="InterPro" id="IPR049551">
    <property type="entry name" value="PKS_DH_C"/>
</dbReference>
<dbReference type="Pfam" id="PF23114">
    <property type="entry name" value="NAD-bd_HRPKS_sdrA"/>
    <property type="match status" value="1"/>
</dbReference>
<keyword evidence="2" id="KW-0808">Transferase</keyword>
<dbReference type="Pfam" id="PF08659">
    <property type="entry name" value="KR"/>
    <property type="match status" value="1"/>
</dbReference>
<evidence type="ECO:0000313" key="7">
    <source>
        <dbReference type="Proteomes" id="UP000641853"/>
    </source>
</evidence>
<feature type="region of interest" description="C-terminal hotdog fold" evidence="4">
    <location>
        <begin position="382"/>
        <end position="541"/>
    </location>
</feature>
<dbReference type="GO" id="GO:0032259">
    <property type="term" value="P:methylation"/>
    <property type="evidence" value="ECO:0007669"/>
    <property type="project" value="UniProtKB-KW"/>
</dbReference>
<dbReference type="InterPro" id="IPR049900">
    <property type="entry name" value="PKS_mFAS_DH"/>
</dbReference>
<name>A0A8H6R6E5_9EURO</name>
<dbReference type="InterPro" id="IPR016035">
    <property type="entry name" value="Acyl_Trfase/lysoPLipase"/>
</dbReference>
<dbReference type="PANTHER" id="PTHR43775">
    <property type="entry name" value="FATTY ACID SYNTHASE"/>
    <property type="match status" value="1"/>
</dbReference>
<evidence type="ECO:0000256" key="3">
    <source>
        <dbReference type="ARBA" id="ARBA00023268"/>
    </source>
</evidence>
<dbReference type="GO" id="GO:0004312">
    <property type="term" value="F:fatty acid synthase activity"/>
    <property type="evidence" value="ECO:0007669"/>
    <property type="project" value="TreeGrafter"/>
</dbReference>
<keyword evidence="1" id="KW-0489">Methyltransferase</keyword>
<dbReference type="PANTHER" id="PTHR43775:SF49">
    <property type="entry name" value="SYNTHASE, PUTATIVE (JCVI)-RELATED"/>
    <property type="match status" value="1"/>
</dbReference>
<dbReference type="InterPro" id="IPR001227">
    <property type="entry name" value="Ac_transferase_dom_sf"/>
</dbReference>
<dbReference type="InterPro" id="IPR013968">
    <property type="entry name" value="PKS_KR"/>
</dbReference>
<keyword evidence="7" id="KW-1185">Reference proteome</keyword>
<dbReference type="InterPro" id="IPR020807">
    <property type="entry name" value="PKS_DH"/>
</dbReference>
<dbReference type="InterPro" id="IPR036291">
    <property type="entry name" value="NAD(P)-bd_dom_sf"/>
</dbReference>
<dbReference type="EMBL" id="JACBAG010001572">
    <property type="protein sequence ID" value="KAF7184697.1"/>
    <property type="molecule type" value="Genomic_DNA"/>
</dbReference>
<evidence type="ECO:0000256" key="4">
    <source>
        <dbReference type="PROSITE-ProRule" id="PRU01363"/>
    </source>
</evidence>
<gene>
    <name evidence="6" type="ORF">CNMCM7691_006059</name>
</gene>
<dbReference type="Gene3D" id="3.30.70.3290">
    <property type="match status" value="1"/>
</dbReference>
<dbReference type="PROSITE" id="PS52019">
    <property type="entry name" value="PKS_MFAS_DH"/>
    <property type="match status" value="1"/>
</dbReference>
<dbReference type="SUPFAM" id="SSF50129">
    <property type="entry name" value="GroES-like"/>
    <property type="match status" value="1"/>
</dbReference>
<dbReference type="SMART" id="SM00826">
    <property type="entry name" value="PKS_DH"/>
    <property type="match status" value="1"/>
</dbReference>
<feature type="region of interest" description="N-terminal hotdog fold" evidence="4">
    <location>
        <begin position="242"/>
        <end position="370"/>
    </location>
</feature>
<keyword evidence="3" id="KW-0511">Multifunctional enzyme</keyword>
<dbReference type="Proteomes" id="UP000641853">
    <property type="component" value="Unassembled WGS sequence"/>
</dbReference>
<feature type="domain" description="PKS/mFAS DH" evidence="5">
    <location>
        <begin position="242"/>
        <end position="541"/>
    </location>
</feature>
<dbReference type="Pfam" id="PF14765">
    <property type="entry name" value="PS-DH"/>
    <property type="match status" value="1"/>
</dbReference>
<feature type="active site" description="Proton donor; for dehydratase activity" evidence="4">
    <location>
        <position position="442"/>
    </location>
</feature>
<dbReference type="SMART" id="SM00829">
    <property type="entry name" value="PKS_ER"/>
    <property type="match status" value="1"/>
</dbReference>
<dbReference type="Gene3D" id="3.10.129.110">
    <property type="entry name" value="Polyketide synthase dehydratase"/>
    <property type="match status" value="1"/>
</dbReference>
<dbReference type="Gene3D" id="3.40.50.150">
    <property type="entry name" value="Vaccinia Virus protein VP39"/>
    <property type="match status" value="1"/>
</dbReference>
<dbReference type="InterPro" id="IPR011032">
    <property type="entry name" value="GroES-like_sf"/>
</dbReference>
<dbReference type="InterPro" id="IPR020843">
    <property type="entry name" value="ER"/>
</dbReference>
<dbReference type="GO" id="GO:0006633">
    <property type="term" value="P:fatty acid biosynthetic process"/>
    <property type="evidence" value="ECO:0007669"/>
    <property type="project" value="TreeGrafter"/>
</dbReference>